<sequence length="189" mass="21486">MTDNKFDPKKLKKLNNPDRLKATPPQRIWELLNLKNSEVLVDIGAGTGFFSVPFVEMTNKGKVYACDISETMVAWMRQNICNTHPDVIPVKMEESSVDLPDGEADLVFMIALHHELHEPAKMLVECGRLLKPGGKILIMDWKKSEMNQGPPISIRCDVSDVKQQLVHAEFKQVEIVDEFTQFFCIFAVK</sequence>
<dbReference type="GO" id="GO:0032259">
    <property type="term" value="P:methylation"/>
    <property type="evidence" value="ECO:0007669"/>
    <property type="project" value="UniProtKB-KW"/>
</dbReference>
<dbReference type="SUPFAM" id="SSF53335">
    <property type="entry name" value="S-adenosyl-L-methionine-dependent methyltransferases"/>
    <property type="match status" value="1"/>
</dbReference>
<keyword evidence="2" id="KW-0808">Transferase</keyword>
<accession>A0A850T2T6</accession>
<dbReference type="AlphaFoldDB" id="A0A850T2T6"/>
<name>A0A850T2T6_9BACT</name>
<dbReference type="Gene3D" id="3.40.50.150">
    <property type="entry name" value="Vaccinia Virus protein VP39"/>
    <property type="match status" value="1"/>
</dbReference>
<gene>
    <name evidence="2" type="ORF">HXW94_13780</name>
</gene>
<dbReference type="GO" id="GO:0008757">
    <property type="term" value="F:S-adenosylmethionine-dependent methyltransferase activity"/>
    <property type="evidence" value="ECO:0007669"/>
    <property type="project" value="InterPro"/>
</dbReference>
<keyword evidence="2" id="KW-0489">Methyltransferase</keyword>
<dbReference type="CDD" id="cd02440">
    <property type="entry name" value="AdoMet_MTases"/>
    <property type="match status" value="1"/>
</dbReference>
<proteinExistence type="predicted"/>
<dbReference type="Proteomes" id="UP000553343">
    <property type="component" value="Unassembled WGS sequence"/>
</dbReference>
<evidence type="ECO:0000313" key="3">
    <source>
        <dbReference type="Proteomes" id="UP000553343"/>
    </source>
</evidence>
<evidence type="ECO:0000313" key="2">
    <source>
        <dbReference type="EMBL" id="NWH06043.1"/>
    </source>
</evidence>
<keyword evidence="3" id="KW-1185">Reference proteome</keyword>
<dbReference type="RefSeq" id="WP_178367498.1">
    <property type="nucleotide sequence ID" value="NZ_JACADJ010000056.1"/>
</dbReference>
<dbReference type="EMBL" id="JACADJ010000056">
    <property type="protein sequence ID" value="NWH06043.1"/>
    <property type="molecule type" value="Genomic_DNA"/>
</dbReference>
<feature type="domain" description="Methyltransferase type 11" evidence="1">
    <location>
        <begin position="41"/>
        <end position="138"/>
    </location>
</feature>
<dbReference type="Pfam" id="PF08241">
    <property type="entry name" value="Methyltransf_11"/>
    <property type="match status" value="1"/>
</dbReference>
<organism evidence="2 3">
    <name type="scientific">Desulfobacter latus</name>
    <dbReference type="NCBI Taxonomy" id="2292"/>
    <lineage>
        <taxon>Bacteria</taxon>
        <taxon>Pseudomonadati</taxon>
        <taxon>Thermodesulfobacteriota</taxon>
        <taxon>Desulfobacteria</taxon>
        <taxon>Desulfobacterales</taxon>
        <taxon>Desulfobacteraceae</taxon>
        <taxon>Desulfobacter</taxon>
    </lineage>
</organism>
<evidence type="ECO:0000259" key="1">
    <source>
        <dbReference type="Pfam" id="PF08241"/>
    </source>
</evidence>
<dbReference type="InterPro" id="IPR013216">
    <property type="entry name" value="Methyltransf_11"/>
</dbReference>
<dbReference type="PANTHER" id="PTHR43591">
    <property type="entry name" value="METHYLTRANSFERASE"/>
    <property type="match status" value="1"/>
</dbReference>
<dbReference type="InterPro" id="IPR029063">
    <property type="entry name" value="SAM-dependent_MTases_sf"/>
</dbReference>
<reference evidence="2 3" key="1">
    <citation type="submission" date="2020-06" db="EMBL/GenBank/DDBJ databases">
        <title>High-quality draft genome of sulfate reducer Desulfobacter latus type strain AcrS2 isolated from marine sediment.</title>
        <authorList>
            <person name="Hoppe M."/>
            <person name="Larsen C.K."/>
            <person name="Marshall I.P.G."/>
            <person name="Schramm A."/>
            <person name="Marietou A.G."/>
        </authorList>
    </citation>
    <scope>NUCLEOTIDE SEQUENCE [LARGE SCALE GENOMIC DNA]</scope>
    <source>
        <strain evidence="2 3">AcRS2</strain>
    </source>
</reference>
<comment type="caution">
    <text evidence="2">The sequence shown here is derived from an EMBL/GenBank/DDBJ whole genome shotgun (WGS) entry which is preliminary data.</text>
</comment>
<dbReference type="PANTHER" id="PTHR43591:SF24">
    <property type="entry name" value="2-METHOXY-6-POLYPRENYL-1,4-BENZOQUINOL METHYLASE, MITOCHONDRIAL"/>
    <property type="match status" value="1"/>
</dbReference>
<protein>
    <submittedName>
        <fullName evidence="2">Class I SAM-dependent methyltransferase</fullName>
    </submittedName>
</protein>